<reference evidence="1 2" key="1">
    <citation type="submission" date="2019-03" db="EMBL/GenBank/DDBJ databases">
        <title>Genomic Encyclopedia of Type Strains, Phase IV (KMG-IV): sequencing the most valuable type-strain genomes for metagenomic binning, comparative biology and taxonomic classification.</title>
        <authorList>
            <person name="Goeker M."/>
        </authorList>
    </citation>
    <scope>NUCLEOTIDE SEQUENCE [LARGE SCALE GENOMIC DNA]</scope>
    <source>
        <strain evidence="1 2">DSM 12121</strain>
    </source>
</reference>
<accession>A0A4V6PQN7</accession>
<gene>
    <name evidence="1" type="ORF">C7389_106161</name>
</gene>
<dbReference type="EMBL" id="SNVV01000006">
    <property type="protein sequence ID" value="TDN52462.1"/>
    <property type="molecule type" value="Genomic_DNA"/>
</dbReference>
<protein>
    <submittedName>
        <fullName evidence="1">Uncharacterized protein</fullName>
    </submittedName>
</protein>
<proteinExistence type="predicted"/>
<dbReference type="AlphaFoldDB" id="A0A4V6PQN7"/>
<sequence length="32" mass="3272">MNASKAVPAISFALLLLPALPALGLLLRGPRS</sequence>
<dbReference type="Proteomes" id="UP000295129">
    <property type="component" value="Unassembled WGS sequence"/>
</dbReference>
<comment type="caution">
    <text evidence="1">The sequence shown here is derived from an EMBL/GenBank/DDBJ whole genome shotgun (WGS) entry which is preliminary data.</text>
</comment>
<evidence type="ECO:0000313" key="2">
    <source>
        <dbReference type="Proteomes" id="UP000295129"/>
    </source>
</evidence>
<organism evidence="1 2">
    <name type="scientific">Azoarcus indigens</name>
    <dbReference type="NCBI Taxonomy" id="29545"/>
    <lineage>
        <taxon>Bacteria</taxon>
        <taxon>Pseudomonadati</taxon>
        <taxon>Pseudomonadota</taxon>
        <taxon>Betaproteobacteria</taxon>
        <taxon>Rhodocyclales</taxon>
        <taxon>Zoogloeaceae</taxon>
        <taxon>Azoarcus</taxon>
    </lineage>
</organism>
<keyword evidence="2" id="KW-1185">Reference proteome</keyword>
<evidence type="ECO:0000313" key="1">
    <source>
        <dbReference type="EMBL" id="TDN52462.1"/>
    </source>
</evidence>
<name>A0A4V6PQN7_9RHOO</name>